<organism evidence="5 6">
    <name type="scientific">Rufibacter latericius</name>
    <dbReference type="NCBI Taxonomy" id="2487040"/>
    <lineage>
        <taxon>Bacteria</taxon>
        <taxon>Pseudomonadati</taxon>
        <taxon>Bacteroidota</taxon>
        <taxon>Cytophagia</taxon>
        <taxon>Cytophagales</taxon>
        <taxon>Hymenobacteraceae</taxon>
        <taxon>Rufibacter</taxon>
    </lineage>
</organism>
<evidence type="ECO:0000256" key="3">
    <source>
        <dbReference type="RuleBase" id="RU361153"/>
    </source>
</evidence>
<feature type="domain" description="CBM6" evidence="4">
    <location>
        <begin position="453"/>
        <end position="590"/>
    </location>
</feature>
<dbReference type="CDD" id="cd04080">
    <property type="entry name" value="CBM6_cellulase-like"/>
    <property type="match status" value="1"/>
</dbReference>
<dbReference type="RefSeq" id="WP_123127525.1">
    <property type="nucleotide sequence ID" value="NZ_RJJD01000008.1"/>
</dbReference>
<dbReference type="GO" id="GO:0008422">
    <property type="term" value="F:beta-glucosidase activity"/>
    <property type="evidence" value="ECO:0007669"/>
    <property type="project" value="TreeGrafter"/>
</dbReference>
<name>A0A3M9MK55_9BACT</name>
<evidence type="ECO:0000313" key="6">
    <source>
        <dbReference type="Proteomes" id="UP000272117"/>
    </source>
</evidence>
<keyword evidence="1 3" id="KW-0378">Hydrolase</keyword>
<dbReference type="Gene3D" id="3.20.20.80">
    <property type="entry name" value="Glycosidases"/>
    <property type="match status" value="1"/>
</dbReference>
<dbReference type="Gene3D" id="2.60.120.260">
    <property type="entry name" value="Galactose-binding domain-like"/>
    <property type="match status" value="1"/>
</dbReference>
<evidence type="ECO:0000256" key="1">
    <source>
        <dbReference type="ARBA" id="ARBA00022801"/>
    </source>
</evidence>
<dbReference type="InterPro" id="IPR008979">
    <property type="entry name" value="Galactose-bd-like_sf"/>
</dbReference>
<keyword evidence="2 3" id="KW-0326">Glycosidase</keyword>
<proteinExistence type="inferred from homology"/>
<dbReference type="InterPro" id="IPR017853">
    <property type="entry name" value="GH"/>
</dbReference>
<dbReference type="AlphaFoldDB" id="A0A3M9MK55"/>
<dbReference type="GO" id="GO:0009251">
    <property type="term" value="P:glucan catabolic process"/>
    <property type="evidence" value="ECO:0007669"/>
    <property type="project" value="TreeGrafter"/>
</dbReference>
<keyword evidence="6" id="KW-1185">Reference proteome</keyword>
<dbReference type="EMBL" id="RJJD01000008">
    <property type="protein sequence ID" value="RNI25904.1"/>
    <property type="molecule type" value="Genomic_DNA"/>
</dbReference>
<dbReference type="GO" id="GO:0009986">
    <property type="term" value="C:cell surface"/>
    <property type="evidence" value="ECO:0007669"/>
    <property type="project" value="TreeGrafter"/>
</dbReference>
<dbReference type="PANTHER" id="PTHR31297:SF13">
    <property type="entry name" value="PUTATIVE-RELATED"/>
    <property type="match status" value="1"/>
</dbReference>
<dbReference type="InterPro" id="IPR001547">
    <property type="entry name" value="Glyco_hydro_5"/>
</dbReference>
<dbReference type="Pfam" id="PF03422">
    <property type="entry name" value="CBM_6"/>
    <property type="match status" value="1"/>
</dbReference>
<protein>
    <submittedName>
        <fullName evidence="5">Carbohydrate-binding protein</fullName>
    </submittedName>
</protein>
<dbReference type="PANTHER" id="PTHR31297">
    <property type="entry name" value="GLUCAN ENDO-1,6-BETA-GLUCOSIDASE B"/>
    <property type="match status" value="1"/>
</dbReference>
<gene>
    <name evidence="5" type="ORF">EFB08_13770</name>
</gene>
<dbReference type="OrthoDB" id="9800955at2"/>
<dbReference type="SUPFAM" id="SSF51445">
    <property type="entry name" value="(Trans)glycosidases"/>
    <property type="match status" value="1"/>
</dbReference>
<evidence type="ECO:0000313" key="5">
    <source>
        <dbReference type="EMBL" id="RNI25904.1"/>
    </source>
</evidence>
<comment type="similarity">
    <text evidence="3">Belongs to the glycosyl hydrolase 5 (cellulase A) family.</text>
</comment>
<dbReference type="GO" id="GO:0030246">
    <property type="term" value="F:carbohydrate binding"/>
    <property type="evidence" value="ECO:0007669"/>
    <property type="project" value="InterPro"/>
</dbReference>
<evidence type="ECO:0000259" key="4">
    <source>
        <dbReference type="PROSITE" id="PS51175"/>
    </source>
</evidence>
<comment type="caution">
    <text evidence="5">The sequence shown here is derived from an EMBL/GenBank/DDBJ whole genome shotgun (WGS) entry which is preliminary data.</text>
</comment>
<dbReference type="Proteomes" id="UP000272117">
    <property type="component" value="Unassembled WGS sequence"/>
</dbReference>
<accession>A0A3M9MK55</accession>
<dbReference type="InterPro" id="IPR050386">
    <property type="entry name" value="Glycosyl_hydrolase_5"/>
</dbReference>
<dbReference type="InterPro" id="IPR005084">
    <property type="entry name" value="CBM6"/>
</dbReference>
<dbReference type="PROSITE" id="PS51175">
    <property type="entry name" value="CBM6"/>
    <property type="match status" value="1"/>
</dbReference>
<reference evidence="5 6" key="1">
    <citation type="submission" date="2018-11" db="EMBL/GenBank/DDBJ databases">
        <title>Rufibacter latericius sp. nov., isolated from water in Baiyang Lake.</title>
        <authorList>
            <person name="Yang Y."/>
        </authorList>
    </citation>
    <scope>NUCLEOTIDE SEQUENCE [LARGE SCALE GENOMIC DNA]</scope>
    <source>
        <strain evidence="5 6">R-22-1c-1</strain>
    </source>
</reference>
<dbReference type="SUPFAM" id="SSF49785">
    <property type="entry name" value="Galactose-binding domain-like"/>
    <property type="match status" value="1"/>
</dbReference>
<sequence length="592" mass="67424">MRQPSLSLPKLLSALFCLSFFFLGKVHAQGFLRAEGKQIVNAQNQPVLLRGMGLGGWMLQEGYMLRTAEFAGQQHRIKAKMEELIGPERTQEFYNAWLQNHTRKIDIDSMATWGFNSVRLPMHYNLYTLPVEQEPVAGQNTWLEKGFQMTDSLLQWCKANRMYLILDLHAAPGGQGNDTNISDRDPAKPSLWDSEANKQKTIALWRKLAERYKDEPWIGAYDIINEPNWGFQSKEDKNGCAEKDNAPLRQLMMDITKAIREVDQRHLIFIEGNCWGNNYNGVLPVWDKNMALSFHKYWNYNDLNAIKGWLDLREQHNVPIWLGETGENSNVWFRQAIELVEGQGIGWAWWPLKKLGFNNPLEVPMTPGYQKLLTYWQGKGPKPSADEAYVSLMELTENLKLENNLYHPDVVDAMFRQVKSTETVPFGNYSFVKKLTIPAVNYDLGRNGFAYLDKDTANYYISTGGPRTPWNRGTTFRNDGVDIAQDSVSKKFFVNHIETGEWLQYTTAFEENKATTGMLKLLVGSDTNTSKLTLTVNGDVVKAGMGVPNTGSPKKWKTVTLKNIPLKPGKNVFRVIAEQGGFMLQSLEISVK</sequence>
<dbReference type="Pfam" id="PF00150">
    <property type="entry name" value="Cellulase"/>
    <property type="match status" value="1"/>
</dbReference>
<evidence type="ECO:0000256" key="2">
    <source>
        <dbReference type="ARBA" id="ARBA00023295"/>
    </source>
</evidence>
<dbReference type="GO" id="GO:0005576">
    <property type="term" value="C:extracellular region"/>
    <property type="evidence" value="ECO:0007669"/>
    <property type="project" value="TreeGrafter"/>
</dbReference>